<keyword evidence="10" id="KW-1185">Reference proteome</keyword>
<accession>A0A913WXC3</accession>
<dbReference type="OrthoDB" id="448051at2759"/>
<evidence type="ECO:0000256" key="6">
    <source>
        <dbReference type="ARBA" id="ARBA00031924"/>
    </source>
</evidence>
<dbReference type="KEGG" id="epa:110234437"/>
<dbReference type="Pfam" id="PF10230">
    <property type="entry name" value="LIDHydrolase"/>
    <property type="match status" value="1"/>
</dbReference>
<dbReference type="InterPro" id="IPR019363">
    <property type="entry name" value="LDAH"/>
</dbReference>
<dbReference type="GeneID" id="110234437"/>
<dbReference type="PANTHER" id="PTHR13390">
    <property type="entry name" value="LIPASE"/>
    <property type="match status" value="1"/>
</dbReference>
<dbReference type="OMA" id="WVPVSYY"/>
<dbReference type="GO" id="GO:0005811">
    <property type="term" value="C:lipid droplet"/>
    <property type="evidence" value="ECO:0007669"/>
    <property type="project" value="UniProtKB-SubCell"/>
</dbReference>
<evidence type="ECO:0000256" key="7">
    <source>
        <dbReference type="ARBA" id="ARBA00039150"/>
    </source>
</evidence>
<dbReference type="EnsemblMetazoa" id="XM_021039815.2">
    <property type="protein sequence ID" value="XP_020895474.1"/>
    <property type="gene ID" value="LOC110234437"/>
</dbReference>
<evidence type="ECO:0000313" key="9">
    <source>
        <dbReference type="EnsemblMetazoa" id="XP_020895474.1"/>
    </source>
</evidence>
<comment type="subcellular location">
    <subcellularLocation>
        <location evidence="1">Lipid droplet</location>
    </subcellularLocation>
</comment>
<evidence type="ECO:0000256" key="4">
    <source>
        <dbReference type="ARBA" id="ARBA00022677"/>
    </source>
</evidence>
<dbReference type="GO" id="GO:0004771">
    <property type="term" value="F:sterol ester esterase activity"/>
    <property type="evidence" value="ECO:0007669"/>
    <property type="project" value="UniProtKB-EC"/>
</dbReference>
<keyword evidence="4" id="KW-0551">Lipid droplet</keyword>
<comment type="similarity">
    <text evidence="2">Belongs to the AB hydrolase superfamily. LDAH family.</text>
</comment>
<proteinExistence type="inferred from homology"/>
<protein>
    <recommendedName>
        <fullName evidence="3">Lipid droplet-associated hydrolase</fullName>
        <ecNumber evidence="7">3.1.1.13</ecNumber>
    </recommendedName>
    <alternativeName>
        <fullName evidence="6">Lipid droplet-associated serine hydrolase</fullName>
    </alternativeName>
</protein>
<sequence>MADAVPPNEVSAEIERKVVPVNGIPTVISVLQPKDKPSKLSVVVIPGNPGLVEYYDVFISSLYEASGQSLSIYGISHAGHSPILAEYTKHLENHERENSPLLTEKNNVDETEVVQSCCISTGTYSLQEQITHKKAFLEKYIPKNTKIILIGHSIGAYIILKLMKEITREPDIVKAILLFPTIERMAASPNGRYVTPFVNYFKWLAVSTVSFVSYFPQSFMKSLVQWWFSGRCVQDDVVDTTLRLLSSEASSNSLEMARCEMAEVTELDEDVIASHLDKLIFYYGATDQWAPVSYYEDLKKKFPDGEIYLCDKGFEHAFVLTSSTQVGQMVWQWLDKIQSHYS</sequence>
<dbReference type="Proteomes" id="UP000887567">
    <property type="component" value="Unplaced"/>
</dbReference>
<dbReference type="AlphaFoldDB" id="A0A913WXC3"/>
<evidence type="ECO:0000256" key="1">
    <source>
        <dbReference type="ARBA" id="ARBA00004502"/>
    </source>
</evidence>
<dbReference type="SUPFAM" id="SSF53474">
    <property type="entry name" value="alpha/beta-Hydrolases"/>
    <property type="match status" value="1"/>
</dbReference>
<dbReference type="InterPro" id="IPR029058">
    <property type="entry name" value="AB_hydrolase_fold"/>
</dbReference>
<dbReference type="EC" id="3.1.1.13" evidence="7"/>
<dbReference type="Gene3D" id="3.40.50.1820">
    <property type="entry name" value="alpha/beta hydrolase"/>
    <property type="match status" value="1"/>
</dbReference>
<evidence type="ECO:0000256" key="2">
    <source>
        <dbReference type="ARBA" id="ARBA00008300"/>
    </source>
</evidence>
<dbReference type="GO" id="GO:0019915">
    <property type="term" value="P:lipid storage"/>
    <property type="evidence" value="ECO:0007669"/>
    <property type="project" value="InterPro"/>
</dbReference>
<dbReference type="PANTHER" id="PTHR13390:SF0">
    <property type="entry name" value="LIPID DROPLET-ASSOCIATED HYDROLASE"/>
    <property type="match status" value="1"/>
</dbReference>
<comment type="catalytic activity">
    <reaction evidence="8">
        <text>a cholesterol ester + H2O = cholesterol + a fatty acid + H(+)</text>
        <dbReference type="Rhea" id="RHEA:36403"/>
        <dbReference type="ChEBI" id="CHEBI:15377"/>
        <dbReference type="ChEBI" id="CHEBI:15378"/>
        <dbReference type="ChEBI" id="CHEBI:16113"/>
        <dbReference type="ChEBI" id="CHEBI:17002"/>
        <dbReference type="ChEBI" id="CHEBI:28868"/>
        <dbReference type="EC" id="3.1.1.13"/>
    </reaction>
    <physiologicalReaction direction="left-to-right" evidence="8">
        <dbReference type="Rhea" id="RHEA:36404"/>
    </physiologicalReaction>
</comment>
<reference evidence="9" key="1">
    <citation type="submission" date="2022-11" db="UniProtKB">
        <authorList>
            <consortium name="EnsemblMetazoa"/>
        </authorList>
    </citation>
    <scope>IDENTIFICATION</scope>
</reference>
<evidence type="ECO:0000256" key="8">
    <source>
        <dbReference type="ARBA" id="ARBA00049527"/>
    </source>
</evidence>
<dbReference type="RefSeq" id="XP_020895474.1">
    <property type="nucleotide sequence ID" value="XM_021039815.2"/>
</dbReference>
<name>A0A913WXC3_EXADI</name>
<organism evidence="9 10">
    <name type="scientific">Exaiptasia diaphana</name>
    <name type="common">Tropical sea anemone</name>
    <name type="synonym">Aiptasia pulchella</name>
    <dbReference type="NCBI Taxonomy" id="2652724"/>
    <lineage>
        <taxon>Eukaryota</taxon>
        <taxon>Metazoa</taxon>
        <taxon>Cnidaria</taxon>
        <taxon>Anthozoa</taxon>
        <taxon>Hexacorallia</taxon>
        <taxon>Actiniaria</taxon>
        <taxon>Aiptasiidae</taxon>
        <taxon>Exaiptasia</taxon>
    </lineage>
</organism>
<keyword evidence="5" id="KW-0378">Hydrolase</keyword>
<evidence type="ECO:0000313" key="10">
    <source>
        <dbReference type="Proteomes" id="UP000887567"/>
    </source>
</evidence>
<evidence type="ECO:0000256" key="3">
    <source>
        <dbReference type="ARBA" id="ARBA00019242"/>
    </source>
</evidence>
<evidence type="ECO:0000256" key="5">
    <source>
        <dbReference type="ARBA" id="ARBA00022801"/>
    </source>
</evidence>